<dbReference type="EMBL" id="GBHO01004807">
    <property type="protein sequence ID" value="JAG38797.1"/>
    <property type="molecule type" value="Transcribed_RNA"/>
</dbReference>
<name>A0A0A9Z0K9_LYGHE</name>
<reference evidence="2" key="2">
    <citation type="submission" date="2014-07" db="EMBL/GenBank/DDBJ databases">
        <authorList>
            <person name="Hull J."/>
        </authorList>
    </citation>
    <scope>NUCLEOTIDE SEQUENCE</scope>
</reference>
<feature type="signal peptide" evidence="1">
    <location>
        <begin position="1"/>
        <end position="25"/>
    </location>
</feature>
<organism evidence="2">
    <name type="scientific">Lygus hesperus</name>
    <name type="common">Western plant bug</name>
    <dbReference type="NCBI Taxonomy" id="30085"/>
    <lineage>
        <taxon>Eukaryota</taxon>
        <taxon>Metazoa</taxon>
        <taxon>Ecdysozoa</taxon>
        <taxon>Arthropoda</taxon>
        <taxon>Hexapoda</taxon>
        <taxon>Insecta</taxon>
        <taxon>Pterygota</taxon>
        <taxon>Neoptera</taxon>
        <taxon>Paraneoptera</taxon>
        <taxon>Hemiptera</taxon>
        <taxon>Heteroptera</taxon>
        <taxon>Panheteroptera</taxon>
        <taxon>Cimicomorpha</taxon>
        <taxon>Miridae</taxon>
        <taxon>Mirini</taxon>
        <taxon>Lygus</taxon>
    </lineage>
</organism>
<gene>
    <name evidence="2" type="ORF">CM83_98962</name>
</gene>
<evidence type="ECO:0000313" key="2">
    <source>
        <dbReference type="EMBL" id="JAG38797.1"/>
    </source>
</evidence>
<reference evidence="2" key="1">
    <citation type="journal article" date="2014" name="PLoS ONE">
        <title>Transcriptome-Based Identification of ABC Transporters in the Western Tarnished Plant Bug Lygus hesperus.</title>
        <authorList>
            <person name="Hull J.J."/>
            <person name="Chaney K."/>
            <person name="Geib S.M."/>
            <person name="Fabrick J.A."/>
            <person name="Brent C.S."/>
            <person name="Walsh D."/>
            <person name="Lavine L.C."/>
        </authorList>
    </citation>
    <scope>NUCLEOTIDE SEQUENCE</scope>
</reference>
<keyword evidence="1" id="KW-0732">Signal</keyword>
<feature type="chain" id="PRO_5015034070" evidence="1">
    <location>
        <begin position="26"/>
        <end position="134"/>
    </location>
</feature>
<accession>A0A0A9Z0K9</accession>
<proteinExistence type="predicted"/>
<evidence type="ECO:0000256" key="1">
    <source>
        <dbReference type="SAM" id="SignalP"/>
    </source>
</evidence>
<dbReference type="EMBL" id="GBRD01004767">
    <property type="protein sequence ID" value="JAG61054.1"/>
    <property type="molecule type" value="Transcribed_RNA"/>
</dbReference>
<protein>
    <submittedName>
        <fullName evidence="2">Uncharacterized protein</fullName>
    </submittedName>
</protein>
<evidence type="ECO:0000313" key="3">
    <source>
        <dbReference type="EMBL" id="JAG61054.1"/>
    </source>
</evidence>
<sequence>MNEFPKILSAAAAVSAVMMLCMVSAGPVASRNNQCFCAAMNSSDTSDKQAERALTVGLDCNEAGEQKCKQLCIALADSTKADPEGNNKFCEVFAKEGLVNVHVFSKLCDRPYISTGIIGEKPVCCKDKHAVPCS</sequence>
<dbReference type="AlphaFoldDB" id="A0A0A9Z0K9"/>
<reference evidence="3" key="3">
    <citation type="submission" date="2014-09" db="EMBL/GenBank/DDBJ databases">
        <authorList>
            <person name="Magalhaes I.L.F."/>
            <person name="Oliveira U."/>
            <person name="Santos F.R."/>
            <person name="Vidigal T.H.D.A."/>
            <person name="Brescovit A.D."/>
            <person name="Santos A.J."/>
        </authorList>
    </citation>
    <scope>NUCLEOTIDE SEQUENCE</scope>
</reference>